<dbReference type="PANTHER" id="PTHR33744:SF7">
    <property type="entry name" value="PUCR FAMILY TRANSCRIPTIONAL REGULATOR"/>
    <property type="match status" value="1"/>
</dbReference>
<dbReference type="InterPro" id="IPR003018">
    <property type="entry name" value="GAF"/>
</dbReference>
<comment type="similarity">
    <text evidence="1">Belongs to the CdaR family.</text>
</comment>
<dbReference type="InterPro" id="IPR029016">
    <property type="entry name" value="GAF-like_dom_sf"/>
</dbReference>
<evidence type="ECO:0000313" key="3">
    <source>
        <dbReference type="EMBL" id="MCY4727297.1"/>
    </source>
</evidence>
<proteinExistence type="inferred from homology"/>
<dbReference type="InterPro" id="IPR051448">
    <property type="entry name" value="CdaR-like_regulators"/>
</dbReference>
<evidence type="ECO:0000313" key="4">
    <source>
        <dbReference type="Proteomes" id="UP001074726"/>
    </source>
</evidence>
<dbReference type="Pfam" id="PF13185">
    <property type="entry name" value="GAF_2"/>
    <property type="match status" value="1"/>
</dbReference>
<dbReference type="InterPro" id="IPR025736">
    <property type="entry name" value="PucR_C-HTH_dom"/>
</dbReference>
<dbReference type="RefSeq" id="WP_268112259.1">
    <property type="nucleotide sequence ID" value="NZ_JAPPUX010000004.1"/>
</dbReference>
<dbReference type="Pfam" id="PF17853">
    <property type="entry name" value="GGDEF_2"/>
    <property type="match status" value="1"/>
</dbReference>
<sequence>MTWTSAALELEVLRGVADAVGSDPDLRVVCSRVAEAVRCGRATRDVYVYLYDSGADDLLLVGATESPAAREVGTLRVPYGGGVTGWAAVSRESYVVPREPESDPHFLPYPGIGEERYGAIFSVPVVSSADELVGCITVWATSDDEFAAYEVALVEHVASLLAPSLERERLRERVGTLTRIEEGLRELGDLVATRASAGRVVDSAAQLALTGLAADLVVAVVADPSGGDRMVVALASGTDPDRRAPAAGLRRSLLEIDGDLRRGRITWQVAAERVARAIEGQSQPLATITVRCGPDELGRIEAHVLGPGSRPQIPTGLLPAIAGHVAVATRLAIALEELDDRNGLTWFLRAVTSGRLAGDDLRRRAEALGLDRAPAHVFVVACTSDPTAAGAELGTVLERVAALPAGTLTGSTPHQAVAVVPWPSASGSVDALRRPLLRACAHVRAAGAALTVGVSRPATSVDGFADALAEAREAMSVASSLPQPAGVFTLDDVGHHLLLSRVASVTGVRDRYAVAVESIAEYDRVKGTELLGTVATFLHLRSRSAVARELVIHRNTLAQRLTRASQLSGFDVSAPDAWFPLQLALQVHLARSGTRSDGWVDAQGALPDAD</sequence>
<feature type="domain" description="GAF" evidence="2">
    <location>
        <begin position="25"/>
        <end position="175"/>
    </location>
</feature>
<accession>A0ABT4CEA5</accession>
<dbReference type="SMART" id="SM00065">
    <property type="entry name" value="GAF"/>
    <property type="match status" value="1"/>
</dbReference>
<keyword evidence="4" id="KW-1185">Reference proteome</keyword>
<evidence type="ECO:0000259" key="2">
    <source>
        <dbReference type="SMART" id="SM00065"/>
    </source>
</evidence>
<dbReference type="InterPro" id="IPR041522">
    <property type="entry name" value="CdaR_GGDEF"/>
</dbReference>
<dbReference type="SUPFAM" id="SSF55781">
    <property type="entry name" value="GAF domain-like"/>
    <property type="match status" value="1"/>
</dbReference>
<name>A0ABT4CEA5_9ACTN</name>
<dbReference type="InterPro" id="IPR042070">
    <property type="entry name" value="PucR_C-HTH_sf"/>
</dbReference>
<reference evidence="3" key="1">
    <citation type="submission" date="2022-08" db="EMBL/GenBank/DDBJ databases">
        <title>Genome sequencing of Nocardioides sp. STR2.</title>
        <authorList>
            <person name="So Y."/>
        </authorList>
    </citation>
    <scope>NUCLEOTIDE SEQUENCE</scope>
    <source>
        <strain evidence="3">STR2</strain>
    </source>
</reference>
<dbReference type="PANTHER" id="PTHR33744">
    <property type="entry name" value="CARBOHYDRATE DIACID REGULATOR"/>
    <property type="match status" value="1"/>
</dbReference>
<evidence type="ECO:0000256" key="1">
    <source>
        <dbReference type="ARBA" id="ARBA00006754"/>
    </source>
</evidence>
<protein>
    <submittedName>
        <fullName evidence="3">Helix-turn-helix domain-containing protein</fullName>
    </submittedName>
</protein>
<comment type="caution">
    <text evidence="3">The sequence shown here is derived from an EMBL/GenBank/DDBJ whole genome shotgun (WGS) entry which is preliminary data.</text>
</comment>
<gene>
    <name evidence="3" type="ORF">NYO98_13500</name>
</gene>
<dbReference type="Gene3D" id="1.10.10.2840">
    <property type="entry name" value="PucR C-terminal helix-turn-helix domain"/>
    <property type="match status" value="1"/>
</dbReference>
<dbReference type="Pfam" id="PF13556">
    <property type="entry name" value="HTH_30"/>
    <property type="match status" value="1"/>
</dbReference>
<dbReference type="Gene3D" id="3.30.450.40">
    <property type="match status" value="1"/>
</dbReference>
<dbReference type="Proteomes" id="UP001074726">
    <property type="component" value="Unassembled WGS sequence"/>
</dbReference>
<dbReference type="EMBL" id="JAPPUX010000004">
    <property type="protein sequence ID" value="MCY4727297.1"/>
    <property type="molecule type" value="Genomic_DNA"/>
</dbReference>
<organism evidence="3 4">
    <name type="scientific">Nocardioides pini</name>
    <dbReference type="NCBI Taxonomy" id="2975053"/>
    <lineage>
        <taxon>Bacteria</taxon>
        <taxon>Bacillati</taxon>
        <taxon>Actinomycetota</taxon>
        <taxon>Actinomycetes</taxon>
        <taxon>Propionibacteriales</taxon>
        <taxon>Nocardioidaceae</taxon>
        <taxon>Nocardioides</taxon>
    </lineage>
</organism>